<evidence type="ECO:0000256" key="15">
    <source>
        <dbReference type="HAMAP-Rule" id="MF_01113"/>
    </source>
</evidence>
<evidence type="ECO:0000256" key="8">
    <source>
        <dbReference type="ARBA" id="ARBA00022723"/>
    </source>
</evidence>
<dbReference type="GO" id="GO:0006281">
    <property type="term" value="P:DNA repair"/>
    <property type="evidence" value="ECO:0007669"/>
    <property type="project" value="UniProtKB-UniRule"/>
</dbReference>
<dbReference type="GO" id="GO:0000287">
    <property type="term" value="F:magnesium ion binding"/>
    <property type="evidence" value="ECO:0007669"/>
    <property type="project" value="UniProtKB-UniRule"/>
</dbReference>
<sequence>MARWILHMDMDAFFAAVEQLDHPMLRGQPVVVGGLGPRGVVATASYEARAFGVHSAMPIAKARMLCPHAAFVPPRFARYEQVAGQVWAILASYSPLVEPLSLDEAFVDLTGTERLHGPAEETAHGLHRRIRAETGLACSVGLAGNKLLAKLASEAAKPGGIHVVHEQDVEGFLSPLPVGRLWGIGPHTAKVLAERGVHTGGDLRDVDASLLCSWFGPRGGAHLWRLARGLDDSPVVPAREAKSISQEVTYPEDLFQEEVIAGEVRQLAVALAARLVEERLLATTVRVKIRWADFTTRTRQVQLPEPTDHPVLIADEAVALLDRGGLHAESGVRLLGVGLAGLVPATFRPEHLFAPSALTDALREVLSRHGPERLTLGFPGGDRRPS</sequence>
<dbReference type="Gene3D" id="3.40.1170.60">
    <property type="match status" value="1"/>
</dbReference>
<keyword evidence="6 15" id="KW-0548">Nucleotidyltransferase</keyword>
<comment type="subcellular location">
    <subcellularLocation>
        <location evidence="1 15">Cytoplasm</location>
    </subcellularLocation>
</comment>
<dbReference type="CDD" id="cd03586">
    <property type="entry name" value="PolY_Pol_IV_kappa"/>
    <property type="match status" value="1"/>
</dbReference>
<organism evidence="17 18">
    <name type="scientific">Candidatus Bipolaricaulis anaerobius</name>
    <dbReference type="NCBI Taxonomy" id="2026885"/>
    <lineage>
        <taxon>Bacteria</taxon>
        <taxon>Candidatus Bipolaricaulota</taxon>
        <taxon>Candidatus Bipolaricaulia</taxon>
        <taxon>Candidatus Bipolaricaulales</taxon>
        <taxon>Candidatus Bipolaricaulaceae</taxon>
        <taxon>Candidatus Bipolaricaulis</taxon>
    </lineage>
</organism>
<dbReference type="NCBIfam" id="NF002677">
    <property type="entry name" value="PRK02406.1"/>
    <property type="match status" value="1"/>
</dbReference>
<dbReference type="GO" id="GO:0005829">
    <property type="term" value="C:cytosol"/>
    <property type="evidence" value="ECO:0007669"/>
    <property type="project" value="TreeGrafter"/>
</dbReference>
<evidence type="ECO:0000256" key="6">
    <source>
        <dbReference type="ARBA" id="ARBA00022695"/>
    </source>
</evidence>
<comment type="similarity">
    <text evidence="2 15">Belongs to the DNA polymerase type-Y family.</text>
</comment>
<feature type="active site" evidence="15">
    <location>
        <position position="104"/>
    </location>
</feature>
<dbReference type="NCBIfam" id="NF002882">
    <property type="entry name" value="PRK03348.1"/>
    <property type="match status" value="1"/>
</dbReference>
<feature type="binding site" evidence="15">
    <location>
        <position position="9"/>
    </location>
    <ligand>
        <name>Mg(2+)</name>
        <dbReference type="ChEBI" id="CHEBI:18420"/>
    </ligand>
</feature>
<dbReference type="GO" id="GO:0003684">
    <property type="term" value="F:damaged DNA binding"/>
    <property type="evidence" value="ECO:0007669"/>
    <property type="project" value="InterPro"/>
</dbReference>
<dbReference type="GO" id="GO:0003887">
    <property type="term" value="F:DNA-directed DNA polymerase activity"/>
    <property type="evidence" value="ECO:0007669"/>
    <property type="project" value="UniProtKB-UniRule"/>
</dbReference>
<dbReference type="GO" id="GO:0009432">
    <property type="term" value="P:SOS response"/>
    <property type="evidence" value="ECO:0007669"/>
    <property type="project" value="TreeGrafter"/>
</dbReference>
<dbReference type="InterPro" id="IPR036775">
    <property type="entry name" value="DNA_pol_Y-fam_lit_finger_sf"/>
</dbReference>
<keyword evidence="7 15" id="KW-0235">DNA replication</keyword>
<dbReference type="InterPro" id="IPR043502">
    <property type="entry name" value="DNA/RNA_pol_sf"/>
</dbReference>
<dbReference type="SUPFAM" id="SSF56672">
    <property type="entry name" value="DNA/RNA polymerases"/>
    <property type="match status" value="1"/>
</dbReference>
<feature type="domain" description="UmuC" evidence="16">
    <location>
        <begin position="5"/>
        <end position="185"/>
    </location>
</feature>
<evidence type="ECO:0000256" key="2">
    <source>
        <dbReference type="ARBA" id="ARBA00010945"/>
    </source>
</evidence>
<evidence type="ECO:0000256" key="7">
    <source>
        <dbReference type="ARBA" id="ARBA00022705"/>
    </source>
</evidence>
<dbReference type="RefSeq" id="WP_122031414.1">
    <property type="nucleotide sequence ID" value="NZ_LS483254.1"/>
</dbReference>
<dbReference type="HAMAP" id="MF_01113">
    <property type="entry name" value="DNApol_IV"/>
    <property type="match status" value="1"/>
</dbReference>
<evidence type="ECO:0000256" key="12">
    <source>
        <dbReference type="ARBA" id="ARBA00023125"/>
    </source>
</evidence>
<dbReference type="InterPro" id="IPR022880">
    <property type="entry name" value="DNApol_IV"/>
</dbReference>
<evidence type="ECO:0000256" key="11">
    <source>
        <dbReference type="ARBA" id="ARBA00022932"/>
    </source>
</evidence>
<dbReference type="InterPro" id="IPR017961">
    <property type="entry name" value="DNA_pol_Y-fam_little_finger"/>
</dbReference>
<evidence type="ECO:0000256" key="13">
    <source>
        <dbReference type="ARBA" id="ARBA00023204"/>
    </source>
</evidence>
<dbReference type="GO" id="GO:0006261">
    <property type="term" value="P:DNA-templated DNA replication"/>
    <property type="evidence" value="ECO:0007669"/>
    <property type="project" value="UniProtKB-UniRule"/>
</dbReference>
<dbReference type="AlphaFoldDB" id="A0A2X3KWP3"/>
<comment type="catalytic activity">
    <reaction evidence="14 15">
        <text>DNA(n) + a 2'-deoxyribonucleoside 5'-triphosphate = DNA(n+1) + diphosphate</text>
        <dbReference type="Rhea" id="RHEA:22508"/>
        <dbReference type="Rhea" id="RHEA-COMP:17339"/>
        <dbReference type="Rhea" id="RHEA-COMP:17340"/>
        <dbReference type="ChEBI" id="CHEBI:33019"/>
        <dbReference type="ChEBI" id="CHEBI:61560"/>
        <dbReference type="ChEBI" id="CHEBI:173112"/>
        <dbReference type="EC" id="2.7.7.7"/>
    </reaction>
</comment>
<evidence type="ECO:0000256" key="4">
    <source>
        <dbReference type="ARBA" id="ARBA00022490"/>
    </source>
</evidence>
<dbReference type="PROSITE" id="PS50173">
    <property type="entry name" value="UMUC"/>
    <property type="match status" value="1"/>
</dbReference>
<dbReference type="EMBL" id="LS483254">
    <property type="protein sequence ID" value="SQD93008.1"/>
    <property type="molecule type" value="Genomic_DNA"/>
</dbReference>
<dbReference type="SUPFAM" id="SSF100879">
    <property type="entry name" value="Lesion bypass DNA polymerase (Y-family), little finger domain"/>
    <property type="match status" value="1"/>
</dbReference>
<keyword evidence="11 15" id="KW-0239">DNA-directed DNA polymerase</keyword>
<keyword evidence="4 15" id="KW-0963">Cytoplasm</keyword>
<dbReference type="GO" id="GO:0042276">
    <property type="term" value="P:error-prone translesion synthesis"/>
    <property type="evidence" value="ECO:0007669"/>
    <property type="project" value="TreeGrafter"/>
</dbReference>
<keyword evidence="18" id="KW-1185">Reference proteome</keyword>
<dbReference type="InterPro" id="IPR053848">
    <property type="entry name" value="IMS_HHH_1"/>
</dbReference>
<gene>
    <name evidence="15 17" type="primary">dinB</name>
    <name evidence="17" type="ORF">BARAN1_0984</name>
</gene>
<dbReference type="InterPro" id="IPR001126">
    <property type="entry name" value="UmuC"/>
</dbReference>
<keyword evidence="3 15" id="KW-0515">Mutator protein</keyword>
<evidence type="ECO:0000256" key="3">
    <source>
        <dbReference type="ARBA" id="ARBA00022457"/>
    </source>
</evidence>
<dbReference type="PANTHER" id="PTHR11076">
    <property type="entry name" value="DNA REPAIR POLYMERASE UMUC / TRANSFERASE FAMILY MEMBER"/>
    <property type="match status" value="1"/>
</dbReference>
<keyword evidence="5 15" id="KW-0808">Transferase</keyword>
<dbReference type="PANTHER" id="PTHR11076:SF33">
    <property type="entry name" value="DNA POLYMERASE KAPPA"/>
    <property type="match status" value="1"/>
</dbReference>
<dbReference type="Proteomes" id="UP000249818">
    <property type="component" value="Chromosome BARAN1"/>
</dbReference>
<evidence type="ECO:0000256" key="10">
    <source>
        <dbReference type="ARBA" id="ARBA00022842"/>
    </source>
</evidence>
<dbReference type="Pfam" id="PF00817">
    <property type="entry name" value="IMS"/>
    <property type="match status" value="1"/>
</dbReference>
<feature type="binding site" evidence="15">
    <location>
        <position position="103"/>
    </location>
    <ligand>
        <name>Mg(2+)</name>
        <dbReference type="ChEBI" id="CHEBI:18420"/>
    </ligand>
</feature>
<dbReference type="InterPro" id="IPR050116">
    <property type="entry name" value="DNA_polymerase-Y"/>
</dbReference>
<dbReference type="Gene3D" id="3.30.1490.100">
    <property type="entry name" value="DNA polymerase, Y-family, little finger domain"/>
    <property type="match status" value="1"/>
</dbReference>
<evidence type="ECO:0000313" key="17">
    <source>
        <dbReference type="EMBL" id="SQD93008.1"/>
    </source>
</evidence>
<keyword evidence="13 15" id="KW-0234">DNA repair</keyword>
<keyword evidence="10 15" id="KW-0460">Magnesium</keyword>
<dbReference type="Pfam" id="PF11799">
    <property type="entry name" value="IMS_C"/>
    <property type="match status" value="1"/>
</dbReference>
<accession>A0A2X3KWP3</accession>
<dbReference type="KEGG" id="bana:BARAN1_0984"/>
<dbReference type="Gene3D" id="3.30.70.270">
    <property type="match status" value="1"/>
</dbReference>
<dbReference type="OrthoDB" id="9808813at2"/>
<protein>
    <recommendedName>
        <fullName evidence="15">DNA polymerase IV</fullName>
        <shortName evidence="15">Pol IV</shortName>
        <ecNumber evidence="15">2.7.7.7</ecNumber>
    </recommendedName>
</protein>
<dbReference type="Pfam" id="PF21999">
    <property type="entry name" value="IMS_HHH_1"/>
    <property type="match status" value="1"/>
</dbReference>
<dbReference type="EC" id="2.7.7.7" evidence="15"/>
<name>A0A2X3KWP3_9BACT</name>
<comment type="function">
    <text evidence="15">Poorly processive, error-prone DNA polymerase involved in untargeted mutagenesis. Copies undamaged DNA at stalled replication forks, which arise in vivo from mismatched or misaligned primer ends. These misaligned primers can be extended by PolIV. Exhibits no 3'-5' exonuclease (proofreading) activity. May be involved in translesional synthesis, in conjunction with the beta clamp from PolIII.</text>
</comment>
<evidence type="ECO:0000259" key="16">
    <source>
        <dbReference type="PROSITE" id="PS50173"/>
    </source>
</evidence>
<comment type="cofactor">
    <cofactor evidence="15">
        <name>Mg(2+)</name>
        <dbReference type="ChEBI" id="CHEBI:18420"/>
    </cofactor>
    <text evidence="15">Binds 2 magnesium ions per subunit.</text>
</comment>
<keyword evidence="12 15" id="KW-0238">DNA-binding</keyword>
<reference evidence="18" key="1">
    <citation type="submission" date="2018-05" db="EMBL/GenBank/DDBJ databases">
        <authorList>
            <person name="Hao L."/>
        </authorList>
    </citation>
    <scope>NUCLEOTIDE SEQUENCE [LARGE SCALE GENOMIC DNA]</scope>
</reference>
<evidence type="ECO:0000313" key="18">
    <source>
        <dbReference type="Proteomes" id="UP000249818"/>
    </source>
</evidence>
<evidence type="ECO:0000256" key="5">
    <source>
        <dbReference type="ARBA" id="ARBA00022679"/>
    </source>
</evidence>
<dbReference type="Gene3D" id="1.10.150.20">
    <property type="entry name" value="5' to 3' exonuclease, C-terminal subdomain"/>
    <property type="match status" value="1"/>
</dbReference>
<evidence type="ECO:0000256" key="14">
    <source>
        <dbReference type="ARBA" id="ARBA00049244"/>
    </source>
</evidence>
<feature type="site" description="Substrate discrimination" evidence="15">
    <location>
        <position position="14"/>
    </location>
</feature>
<evidence type="ECO:0000256" key="9">
    <source>
        <dbReference type="ARBA" id="ARBA00022763"/>
    </source>
</evidence>
<evidence type="ECO:0000256" key="1">
    <source>
        <dbReference type="ARBA" id="ARBA00004496"/>
    </source>
</evidence>
<keyword evidence="9 15" id="KW-0227">DNA damage</keyword>
<keyword evidence="8 15" id="KW-0479">Metal-binding</keyword>
<dbReference type="FunFam" id="3.40.1170.60:FF:000001">
    <property type="entry name" value="DNA polymerase IV"/>
    <property type="match status" value="1"/>
</dbReference>
<dbReference type="InterPro" id="IPR043128">
    <property type="entry name" value="Rev_trsase/Diguanyl_cyclase"/>
</dbReference>
<proteinExistence type="inferred from homology"/>
<comment type="subunit">
    <text evidence="15">Monomer.</text>
</comment>